<dbReference type="Pfam" id="PF07542">
    <property type="entry name" value="ATP12"/>
    <property type="match status" value="1"/>
</dbReference>
<comment type="caution">
    <text evidence="4">The sequence shown here is derived from an EMBL/GenBank/DDBJ whole genome shotgun (WGS) entry which is preliminary data.</text>
</comment>
<proteinExistence type="inferred from homology"/>
<evidence type="ECO:0000313" key="5">
    <source>
        <dbReference type="Proteomes" id="UP000467322"/>
    </source>
</evidence>
<keyword evidence="5" id="KW-1185">Reference proteome</keyword>
<evidence type="ECO:0000313" key="4">
    <source>
        <dbReference type="EMBL" id="MZR14303.1"/>
    </source>
</evidence>
<dbReference type="InterPro" id="IPR023335">
    <property type="entry name" value="ATP12_ortho_dom_sf"/>
</dbReference>
<gene>
    <name evidence="4" type="ORF">GQE99_14885</name>
</gene>
<dbReference type="Proteomes" id="UP000467322">
    <property type="component" value="Unassembled WGS sequence"/>
</dbReference>
<keyword evidence="3" id="KW-0143">Chaperone</keyword>
<dbReference type="PANTHER" id="PTHR21013:SF10">
    <property type="entry name" value="ATP SYNTHASE MITOCHONDRIAL F1 COMPLEX ASSEMBLY FACTOR 2"/>
    <property type="match status" value="1"/>
</dbReference>
<dbReference type="Gene3D" id="1.10.3580.10">
    <property type="entry name" value="ATP12 ATPase"/>
    <property type="match status" value="1"/>
</dbReference>
<organism evidence="4 5">
    <name type="scientific">Maritimibacter harenae</name>
    <dbReference type="NCBI Taxonomy" id="2606218"/>
    <lineage>
        <taxon>Bacteria</taxon>
        <taxon>Pseudomonadati</taxon>
        <taxon>Pseudomonadota</taxon>
        <taxon>Alphaproteobacteria</taxon>
        <taxon>Rhodobacterales</taxon>
        <taxon>Roseobacteraceae</taxon>
        <taxon>Maritimibacter</taxon>
    </lineage>
</organism>
<dbReference type="RefSeq" id="WP_161352434.1">
    <property type="nucleotide sequence ID" value="NZ_WTUX01000019.1"/>
</dbReference>
<dbReference type="EMBL" id="WTUX01000019">
    <property type="protein sequence ID" value="MZR14303.1"/>
    <property type="molecule type" value="Genomic_DNA"/>
</dbReference>
<sequence>MSDWAPKRFWKETRAEACDDGFTVYLDTRTVRTPAKARFVLPTRALAEACAAEWDAQGEQIDPSAMPMTRTANSAIDKVRVQHGEVAELLAAYGDSDLTCYRADTPAELVARQSEAWDPLLDWLEETHGARIAPRTGIMHAPQDAVALARLREAVHTLDPFRLAAFHDLVSLSGSLVIALAVQHGRLSPEDAWALSRIDETWQIEQWGEDEEAAEHAALKRQAFLDAALFFRLADHDS</sequence>
<dbReference type="Gene3D" id="3.30.2180.10">
    <property type="entry name" value="ATP12-like"/>
    <property type="match status" value="1"/>
</dbReference>
<dbReference type="AlphaFoldDB" id="A0A845M9A5"/>
<keyword evidence="2" id="KW-0809">Transit peptide</keyword>
<evidence type="ECO:0000256" key="1">
    <source>
        <dbReference type="ARBA" id="ARBA00008231"/>
    </source>
</evidence>
<reference evidence="4 5" key="1">
    <citation type="submission" date="2019-12" db="EMBL/GenBank/DDBJ databases">
        <title>Maritimibacter sp. nov. sp. isolated from sea sand.</title>
        <authorList>
            <person name="Kim J."/>
            <person name="Jeong S.E."/>
            <person name="Jung H.S."/>
            <person name="Jeon C.O."/>
        </authorList>
    </citation>
    <scope>NUCLEOTIDE SEQUENCE [LARGE SCALE GENOMIC DNA]</scope>
    <source>
        <strain evidence="4 5">DP07</strain>
    </source>
</reference>
<dbReference type="InterPro" id="IPR011419">
    <property type="entry name" value="ATP12_ATP_synth-F1-assembly"/>
</dbReference>
<dbReference type="GO" id="GO:0043461">
    <property type="term" value="P:proton-transporting ATP synthase complex assembly"/>
    <property type="evidence" value="ECO:0007669"/>
    <property type="project" value="InterPro"/>
</dbReference>
<accession>A0A845M9A5</accession>
<dbReference type="SUPFAM" id="SSF160909">
    <property type="entry name" value="ATP12-like"/>
    <property type="match status" value="1"/>
</dbReference>
<evidence type="ECO:0000256" key="3">
    <source>
        <dbReference type="ARBA" id="ARBA00023186"/>
    </source>
</evidence>
<evidence type="ECO:0000256" key="2">
    <source>
        <dbReference type="ARBA" id="ARBA00022946"/>
    </source>
</evidence>
<dbReference type="PANTHER" id="PTHR21013">
    <property type="entry name" value="ATP SYNTHASE MITOCHONDRIAL F1 COMPLEX ASSEMBLY FACTOR 2/ATP12 PROTEIN, MITOCHONDRIAL PRECURSOR"/>
    <property type="match status" value="1"/>
</dbReference>
<name>A0A845M9A5_9RHOB</name>
<comment type="similarity">
    <text evidence="1">Belongs to the ATP12 family.</text>
</comment>
<dbReference type="InterPro" id="IPR042272">
    <property type="entry name" value="ATP12_ATP_synth-F1-assembly_N"/>
</dbReference>
<protein>
    <submittedName>
        <fullName evidence="4">ATPase</fullName>
    </submittedName>
</protein>